<dbReference type="Proteomes" id="UP000828048">
    <property type="component" value="Chromosome 7"/>
</dbReference>
<comment type="caution">
    <text evidence="1">The sequence shown here is derived from an EMBL/GenBank/DDBJ whole genome shotgun (WGS) entry which is preliminary data.</text>
</comment>
<keyword evidence="2" id="KW-1185">Reference proteome</keyword>
<gene>
    <name evidence="1" type="ORF">Vadar_016888</name>
</gene>
<evidence type="ECO:0000313" key="2">
    <source>
        <dbReference type="Proteomes" id="UP000828048"/>
    </source>
</evidence>
<sequence length="354" mass="39124">MKNSSMGCVKMMVETNKPYLGMLLIQLIYAGMALLSKASITKGMNPYVFVVYRQALATLALFPFAFFLESKLPAKLTCKIFFKIFLVSAGITVSLNTYYLSLNYVTATLLVASANVIPALTFIFAVLFRIERVKIRKRHGLAKVIGSVVALAGAIVYMYVNGPPMFSASHSQVSNPNAKSDCAEGFLIMLVSNVSFALYLVGQDPIVKEYPALLRLTNLQCFCTCIQSAIWAVAMDRKPSTWTVGWGLNLISIAYCGVVVTAVTYWLRIWVVEKRGPVFVSAFTPMALLLTAIFSAIMWHQTFYWGSAGGAVLLVVGLYGVLWGKHEEGKLEMNTESEDTNDENKSKETREETV</sequence>
<organism evidence="1 2">
    <name type="scientific">Vaccinium darrowii</name>
    <dbReference type="NCBI Taxonomy" id="229202"/>
    <lineage>
        <taxon>Eukaryota</taxon>
        <taxon>Viridiplantae</taxon>
        <taxon>Streptophyta</taxon>
        <taxon>Embryophyta</taxon>
        <taxon>Tracheophyta</taxon>
        <taxon>Spermatophyta</taxon>
        <taxon>Magnoliopsida</taxon>
        <taxon>eudicotyledons</taxon>
        <taxon>Gunneridae</taxon>
        <taxon>Pentapetalae</taxon>
        <taxon>asterids</taxon>
        <taxon>Ericales</taxon>
        <taxon>Ericaceae</taxon>
        <taxon>Vaccinioideae</taxon>
        <taxon>Vaccinieae</taxon>
        <taxon>Vaccinium</taxon>
    </lineage>
</organism>
<evidence type="ECO:0000313" key="1">
    <source>
        <dbReference type="EMBL" id="KAH7849371.1"/>
    </source>
</evidence>
<protein>
    <submittedName>
        <fullName evidence="1">Uncharacterized protein</fullName>
    </submittedName>
</protein>
<reference evidence="1 2" key="1">
    <citation type="journal article" date="2021" name="Hortic Res">
        <title>High-quality reference genome and annotation aids understanding of berry development for evergreen blueberry (Vaccinium darrowii).</title>
        <authorList>
            <person name="Yu J."/>
            <person name="Hulse-Kemp A.M."/>
            <person name="Babiker E."/>
            <person name="Staton M."/>
        </authorList>
    </citation>
    <scope>NUCLEOTIDE SEQUENCE [LARGE SCALE GENOMIC DNA]</scope>
    <source>
        <strain evidence="2">cv. NJ 8807/NJ 8810</strain>
        <tissue evidence="1">Young leaf</tissue>
    </source>
</reference>
<proteinExistence type="predicted"/>
<dbReference type="EMBL" id="CM037157">
    <property type="protein sequence ID" value="KAH7849371.1"/>
    <property type="molecule type" value="Genomic_DNA"/>
</dbReference>
<accession>A0ACB7Y7S0</accession>
<name>A0ACB7Y7S0_9ERIC</name>